<dbReference type="PANTHER" id="PTHR45138:SF9">
    <property type="entry name" value="DIGUANYLATE CYCLASE DGCM-RELATED"/>
    <property type="match status" value="1"/>
</dbReference>
<reference evidence="6 7" key="1">
    <citation type="submission" date="2024-09" db="EMBL/GenBank/DDBJ databases">
        <authorList>
            <person name="Sun Q."/>
            <person name="Mori K."/>
        </authorList>
    </citation>
    <scope>NUCLEOTIDE SEQUENCE [LARGE SCALE GENOMIC DNA]</scope>
    <source>
        <strain evidence="6 7">CICC 11035S</strain>
    </source>
</reference>
<feature type="transmembrane region" description="Helical" evidence="3">
    <location>
        <begin position="273"/>
        <end position="290"/>
    </location>
</feature>
<dbReference type="Pfam" id="PF07695">
    <property type="entry name" value="7TMR-DISM_7TM"/>
    <property type="match status" value="1"/>
</dbReference>
<dbReference type="PROSITE" id="PS50887">
    <property type="entry name" value="GGDEF"/>
    <property type="match status" value="1"/>
</dbReference>
<feature type="transmembrane region" description="Helical" evidence="3">
    <location>
        <begin position="329"/>
        <end position="352"/>
    </location>
</feature>
<comment type="caution">
    <text evidence="6">The sequence shown here is derived from an EMBL/GenBank/DDBJ whole genome shotgun (WGS) entry which is preliminary data.</text>
</comment>
<feature type="signal peptide" evidence="4">
    <location>
        <begin position="1"/>
        <end position="26"/>
    </location>
</feature>
<dbReference type="InterPro" id="IPR000160">
    <property type="entry name" value="GGDEF_dom"/>
</dbReference>
<protein>
    <recommendedName>
        <fullName evidence="1">diguanylate cyclase</fullName>
        <ecNumber evidence="1">2.7.7.65</ecNumber>
    </recommendedName>
</protein>
<dbReference type="InterPro" id="IPR043128">
    <property type="entry name" value="Rev_trsase/Diguanyl_cyclase"/>
</dbReference>
<feature type="transmembrane region" description="Helical" evidence="3">
    <location>
        <begin position="358"/>
        <end position="380"/>
    </location>
</feature>
<keyword evidence="3" id="KW-0812">Transmembrane</keyword>
<feature type="transmembrane region" description="Helical" evidence="3">
    <location>
        <begin position="302"/>
        <end position="322"/>
    </location>
</feature>
<keyword evidence="3" id="KW-1133">Transmembrane helix</keyword>
<keyword evidence="7" id="KW-1185">Reference proteome</keyword>
<name>A0ABV6S8W6_9SPHN</name>
<feature type="domain" description="GGDEF" evidence="5">
    <location>
        <begin position="429"/>
        <end position="557"/>
    </location>
</feature>
<dbReference type="InterPro" id="IPR050469">
    <property type="entry name" value="Diguanylate_Cyclase"/>
</dbReference>
<gene>
    <name evidence="6" type="ORF">ACFFF8_07940</name>
</gene>
<accession>A0ABV6S8W6</accession>
<feature type="transmembrane region" description="Helical" evidence="3">
    <location>
        <begin position="177"/>
        <end position="198"/>
    </location>
</feature>
<dbReference type="Pfam" id="PF00990">
    <property type="entry name" value="GGDEF"/>
    <property type="match status" value="1"/>
</dbReference>
<dbReference type="SMART" id="SM00267">
    <property type="entry name" value="GGDEF"/>
    <property type="match status" value="1"/>
</dbReference>
<comment type="catalytic activity">
    <reaction evidence="2">
        <text>2 GTP = 3',3'-c-di-GMP + 2 diphosphate</text>
        <dbReference type="Rhea" id="RHEA:24898"/>
        <dbReference type="ChEBI" id="CHEBI:33019"/>
        <dbReference type="ChEBI" id="CHEBI:37565"/>
        <dbReference type="ChEBI" id="CHEBI:58805"/>
        <dbReference type="EC" id="2.7.7.65"/>
    </reaction>
</comment>
<dbReference type="GO" id="GO:0052621">
    <property type="term" value="F:diguanylate cyclase activity"/>
    <property type="evidence" value="ECO:0007669"/>
    <property type="project" value="UniProtKB-EC"/>
</dbReference>
<proteinExistence type="predicted"/>
<keyword evidence="6" id="KW-0548">Nucleotidyltransferase</keyword>
<evidence type="ECO:0000256" key="3">
    <source>
        <dbReference type="SAM" id="Phobius"/>
    </source>
</evidence>
<dbReference type="InterPro" id="IPR029787">
    <property type="entry name" value="Nucleotide_cyclase"/>
</dbReference>
<feature type="transmembrane region" description="Helical" evidence="3">
    <location>
        <begin position="205"/>
        <end position="227"/>
    </location>
</feature>
<organism evidence="6 7">
    <name type="scientific">Novosphingobium clariflavum</name>
    <dbReference type="NCBI Taxonomy" id="2029884"/>
    <lineage>
        <taxon>Bacteria</taxon>
        <taxon>Pseudomonadati</taxon>
        <taxon>Pseudomonadota</taxon>
        <taxon>Alphaproteobacteria</taxon>
        <taxon>Sphingomonadales</taxon>
        <taxon>Sphingomonadaceae</taxon>
        <taxon>Novosphingobium</taxon>
    </lineage>
</organism>
<dbReference type="NCBIfam" id="TIGR00254">
    <property type="entry name" value="GGDEF"/>
    <property type="match status" value="1"/>
</dbReference>
<dbReference type="SUPFAM" id="SSF55073">
    <property type="entry name" value="Nucleotide cyclase"/>
    <property type="match status" value="1"/>
</dbReference>
<dbReference type="EMBL" id="JBHLTM010000027">
    <property type="protein sequence ID" value="MFC0684523.1"/>
    <property type="molecule type" value="Genomic_DNA"/>
</dbReference>
<dbReference type="PANTHER" id="PTHR45138">
    <property type="entry name" value="REGULATORY COMPONENTS OF SENSORY TRANSDUCTION SYSTEM"/>
    <property type="match status" value="1"/>
</dbReference>
<sequence>MFPGALSYLFGVWAAALALLAVPAAAHTHPAFAPGSVCTALADSGESAAALARDPARWDCSGRTWPIAGGRASFVRIDMSARPPVPGAALHTRLTRFTALSITALGAGGDSAERTITPHDLHLASTSWTMLAPLPRLAAGEPPRAYVLKVVSPRHKGLLSDARIAPPADARAVGNDALILAALCGLMIMPLVLNFAIFRVLRQPFALWHALGVFAMLMQTAVGSGLINRFVSLSVTQICALSSLSWSLIIIGASRFFDDLLEPGMLDRRHKRLLLAAIPWVLFWALYYNLASGPLLASAATAYYASFLPFILLLGWTMTTAVRRGSRTVWFQIVGWALLIVMGLIRIVSMLGATDAPLGLMTLQHFSIAFEVLVTTLGAADRFMALKDQRDRAVTQARVLESLAERDPLTGLYNRRGFEERYSRLVLEGFDTMALLDLDHFKAINDTRGHATGDAVLRAVAVALMPDEDTVVVRIGGEEFLLLLRGTNAAERAERRRQAIPARVAAEVPLLDRPVTASMGLVSEAPAMRFNDLYRQCDRLLYEAKAAGRNRTVSKSFAAIAQSPSLLEQTVVSLH</sequence>
<evidence type="ECO:0000256" key="2">
    <source>
        <dbReference type="ARBA" id="ARBA00034247"/>
    </source>
</evidence>
<dbReference type="InterPro" id="IPR011623">
    <property type="entry name" value="7TMR_DISM_rcpt_extracell_dom1"/>
</dbReference>
<evidence type="ECO:0000313" key="6">
    <source>
        <dbReference type="EMBL" id="MFC0684523.1"/>
    </source>
</evidence>
<dbReference type="Proteomes" id="UP001589858">
    <property type="component" value="Unassembled WGS sequence"/>
</dbReference>
<evidence type="ECO:0000313" key="7">
    <source>
        <dbReference type="Proteomes" id="UP001589858"/>
    </source>
</evidence>
<evidence type="ECO:0000259" key="5">
    <source>
        <dbReference type="PROSITE" id="PS50887"/>
    </source>
</evidence>
<dbReference type="RefSeq" id="WP_267219431.1">
    <property type="nucleotide sequence ID" value="NZ_JAPCWC010000004.1"/>
</dbReference>
<keyword evidence="3" id="KW-0472">Membrane</keyword>
<evidence type="ECO:0000256" key="1">
    <source>
        <dbReference type="ARBA" id="ARBA00012528"/>
    </source>
</evidence>
<dbReference type="Gene3D" id="3.30.70.270">
    <property type="match status" value="1"/>
</dbReference>
<dbReference type="CDD" id="cd01949">
    <property type="entry name" value="GGDEF"/>
    <property type="match status" value="1"/>
</dbReference>
<keyword evidence="4" id="KW-0732">Signal</keyword>
<feature type="transmembrane region" description="Helical" evidence="3">
    <location>
        <begin position="233"/>
        <end position="253"/>
    </location>
</feature>
<feature type="chain" id="PRO_5046555563" description="diguanylate cyclase" evidence="4">
    <location>
        <begin position="27"/>
        <end position="575"/>
    </location>
</feature>
<dbReference type="EC" id="2.7.7.65" evidence="1"/>
<keyword evidence="6" id="KW-0808">Transferase</keyword>
<evidence type="ECO:0000256" key="4">
    <source>
        <dbReference type="SAM" id="SignalP"/>
    </source>
</evidence>